<dbReference type="InterPro" id="IPR045596">
    <property type="entry name" value="DUF6459"/>
</dbReference>
<sequence>MVPHPGSVFTSEPRPGAVEASVTVYVGRRAIAVAMRLELAHGRWRAEVMGVL</sequence>
<accession>A0A939QEK5</accession>
<dbReference type="AlphaFoldDB" id="A0A939QEK5"/>
<reference evidence="1" key="1">
    <citation type="submission" date="2021-03" db="EMBL/GenBank/DDBJ databases">
        <title>Leucobacter chromiisoli sp. nov., isolated from chromium-containing soil of chemical plant.</title>
        <authorList>
            <person name="Xu Z."/>
        </authorList>
    </citation>
    <scope>NUCLEOTIDE SEQUENCE</scope>
    <source>
        <strain evidence="1">K 70/01</strain>
    </source>
</reference>
<dbReference type="Pfam" id="PF20060">
    <property type="entry name" value="DUF6459"/>
    <property type="match status" value="1"/>
</dbReference>
<name>A0A939QEK5_9MICO</name>
<evidence type="ECO:0000313" key="2">
    <source>
        <dbReference type="Proteomes" id="UP000668403"/>
    </source>
</evidence>
<organism evidence="1 2">
    <name type="scientific">Leucobacter tardus</name>
    <dbReference type="NCBI Taxonomy" id="501483"/>
    <lineage>
        <taxon>Bacteria</taxon>
        <taxon>Bacillati</taxon>
        <taxon>Actinomycetota</taxon>
        <taxon>Actinomycetes</taxon>
        <taxon>Micrococcales</taxon>
        <taxon>Microbacteriaceae</taxon>
        <taxon>Leucobacter</taxon>
    </lineage>
</organism>
<gene>
    <name evidence="1" type="ORF">J4H85_05455</name>
</gene>
<evidence type="ECO:0000313" key="1">
    <source>
        <dbReference type="EMBL" id="MBO2989440.1"/>
    </source>
</evidence>
<comment type="caution">
    <text evidence="1">The sequence shown here is derived from an EMBL/GenBank/DDBJ whole genome shotgun (WGS) entry which is preliminary data.</text>
</comment>
<keyword evidence="2" id="KW-1185">Reference proteome</keyword>
<dbReference type="EMBL" id="JAGFBF010000003">
    <property type="protein sequence ID" value="MBO2989440.1"/>
    <property type="molecule type" value="Genomic_DNA"/>
</dbReference>
<protein>
    <submittedName>
        <fullName evidence="1">Uncharacterized protein</fullName>
    </submittedName>
</protein>
<dbReference type="Proteomes" id="UP000668403">
    <property type="component" value="Unassembled WGS sequence"/>
</dbReference>
<proteinExistence type="predicted"/>